<dbReference type="EMBL" id="JANBUP010001975">
    <property type="protein sequence ID" value="KAJ2802518.1"/>
    <property type="molecule type" value="Genomic_DNA"/>
</dbReference>
<evidence type="ECO:0000313" key="2">
    <source>
        <dbReference type="Proteomes" id="UP001140096"/>
    </source>
</evidence>
<comment type="caution">
    <text evidence="1">The sequence shown here is derived from an EMBL/GenBank/DDBJ whole genome shotgun (WGS) entry which is preliminary data.</text>
</comment>
<gene>
    <name evidence="1" type="ORF">H4S07_004675</name>
</gene>
<reference evidence="1" key="1">
    <citation type="submission" date="2022-07" db="EMBL/GenBank/DDBJ databases">
        <title>Phylogenomic reconstructions and comparative analyses of Kickxellomycotina fungi.</title>
        <authorList>
            <person name="Reynolds N.K."/>
            <person name="Stajich J.E."/>
            <person name="Barry K."/>
            <person name="Grigoriev I.V."/>
            <person name="Crous P."/>
            <person name="Smith M.E."/>
        </authorList>
    </citation>
    <scope>NUCLEOTIDE SEQUENCE</scope>
    <source>
        <strain evidence="1">CBS 102833</strain>
    </source>
</reference>
<dbReference type="Proteomes" id="UP001140096">
    <property type="component" value="Unassembled WGS sequence"/>
</dbReference>
<organism evidence="1 2">
    <name type="scientific">Coemansia furcata</name>
    <dbReference type="NCBI Taxonomy" id="417177"/>
    <lineage>
        <taxon>Eukaryota</taxon>
        <taxon>Fungi</taxon>
        <taxon>Fungi incertae sedis</taxon>
        <taxon>Zoopagomycota</taxon>
        <taxon>Kickxellomycotina</taxon>
        <taxon>Kickxellomycetes</taxon>
        <taxon>Kickxellales</taxon>
        <taxon>Kickxellaceae</taxon>
        <taxon>Coemansia</taxon>
    </lineage>
</organism>
<accession>A0ACC1L8A9</accession>
<evidence type="ECO:0000313" key="1">
    <source>
        <dbReference type="EMBL" id="KAJ2802518.1"/>
    </source>
</evidence>
<feature type="non-terminal residue" evidence="1">
    <location>
        <position position="1"/>
    </location>
</feature>
<sequence length="831" mass="89796">SSTIDIPNTEITDSTPPRQQQIQQHLQRSQSFPRIANPQQQTFDSVDGRWTREDLHVPWHSRGDQRRIAHQVPTLQPERTSYPLQVRAQPVDSASVGSPEPALDILQIHGIIRGPEPMSEPAAVPQTRSGFLAGMLGKLSISSHTRRKSNAESDISVDEVDDGNGWRMRARRSRRRRTMANIEIEALAEPLPVPPLIAAPEPELVHNMDAYERVHAPIGDSPKHVSPPNVDLRVPTESLSNEICAGIAHNAQDATLSSSGRRMYSEVLQSLRDPIEPTEAPTVPGDDTNQVAVIVSTTRRNTNGWRDSAITGFLTQTSGGASAKDRTTFANAETLLQQQPGLGIRLPPGQHVAGDEGGDDAHVLEPRQYKHVVRFEQKPAARTSSMAMDTITAAKDRAVASSSRRMPQSMPQSRAMSSDDSLADMLASDTSEHFRSYRVPDLPGLESYTGTPVPTNSRLRRLEDEVLYGACRPTTDDSLDRNTRGGALLASFDSPVSDAGTSRTQILDFAEADIRSPVVASATQLQRRPSARPEIRDVRGILWADTNPTSAAAASTELSGAAVVADTPATLDSFEPPATVGASSLKLDAEVSAKFAAVPSLNHAGIHQVLPVDSKPPSLAVPVSGTKLAMDDAELHNPLILARLVHTSPDPRSLIYDAASQFGSMRSRLSFGSDPKPKLQADSNLNVHAVSESKPLLPSSAQPDLGASAFVDYAPAFESPRQMSGKLDNESVSPSMPWVGTRTPDELSLHRRSRQFVAVTDSEALAHASVQATMSGESPAIAAKTLSLKSGRDRVNFPPNGTNGKKGERPMSLQEYVEQQKLGVHHRTTPT</sequence>
<protein>
    <submittedName>
        <fullName evidence="1">Uncharacterized protein</fullName>
    </submittedName>
</protein>
<proteinExistence type="predicted"/>
<feature type="non-terminal residue" evidence="1">
    <location>
        <position position="831"/>
    </location>
</feature>
<keyword evidence="2" id="KW-1185">Reference proteome</keyword>
<name>A0ACC1L8A9_9FUNG</name>